<dbReference type="EMBL" id="JAVRFI010000020">
    <property type="protein sequence ID" value="MDT0452448.1"/>
    <property type="molecule type" value="Genomic_DNA"/>
</dbReference>
<accession>A0ABU2SUM9</accession>
<name>A0ABU2SUM9_9ACTN</name>
<evidence type="ECO:0000313" key="1">
    <source>
        <dbReference type="EMBL" id="MDT0452448.1"/>
    </source>
</evidence>
<sequence length="173" mass="18543">MPFVSLCPTVTPDATDPSDHLDPAPTTRSPESLAYSYAIPGEPHAAAIARTSVHNALAAHGLTDLLPPALQATAELVACAAMFEPGQVLYLSVGWQQDGIRIVVWDPHTRHAHSDSSAKCAARRNKMLYLLACVVHECKGSWGVIRPEPAREGTRVWVNLPRQGAADYAAALC</sequence>
<dbReference type="Gene3D" id="3.30.565.10">
    <property type="entry name" value="Histidine kinase-like ATPase, C-terminal domain"/>
    <property type="match status" value="1"/>
</dbReference>
<dbReference type="GO" id="GO:0005524">
    <property type="term" value="F:ATP binding"/>
    <property type="evidence" value="ECO:0007669"/>
    <property type="project" value="UniProtKB-KW"/>
</dbReference>
<proteinExistence type="predicted"/>
<dbReference type="InterPro" id="IPR036890">
    <property type="entry name" value="HATPase_C_sf"/>
</dbReference>
<reference evidence="1" key="1">
    <citation type="submission" date="2024-05" db="EMBL/GenBank/DDBJ databases">
        <title>30 novel species of actinomycetes from the DSMZ collection.</title>
        <authorList>
            <person name="Nouioui I."/>
        </authorList>
    </citation>
    <scope>NUCLEOTIDE SEQUENCE</scope>
    <source>
        <strain evidence="1">DSM 40473</strain>
    </source>
</reference>
<dbReference type="Proteomes" id="UP001180531">
    <property type="component" value="Unassembled WGS sequence"/>
</dbReference>
<keyword evidence="2" id="KW-1185">Reference proteome</keyword>
<dbReference type="RefSeq" id="WP_311613928.1">
    <property type="nucleotide sequence ID" value="NZ_JAVRFI010000020.1"/>
</dbReference>
<keyword evidence="1" id="KW-0067">ATP-binding</keyword>
<gene>
    <name evidence="1" type="ORF">RM609_25650</name>
</gene>
<comment type="caution">
    <text evidence="1">The sequence shown here is derived from an EMBL/GenBank/DDBJ whole genome shotgun (WGS) entry which is preliminary data.</text>
</comment>
<protein>
    <submittedName>
        <fullName evidence="1">ATP-binding protein</fullName>
    </submittedName>
</protein>
<evidence type="ECO:0000313" key="2">
    <source>
        <dbReference type="Proteomes" id="UP001180531"/>
    </source>
</evidence>
<keyword evidence="1" id="KW-0547">Nucleotide-binding</keyword>
<organism evidence="1 2">
    <name type="scientific">Streptomyces hesseae</name>
    <dbReference type="NCBI Taxonomy" id="3075519"/>
    <lineage>
        <taxon>Bacteria</taxon>
        <taxon>Bacillati</taxon>
        <taxon>Actinomycetota</taxon>
        <taxon>Actinomycetes</taxon>
        <taxon>Kitasatosporales</taxon>
        <taxon>Streptomycetaceae</taxon>
        <taxon>Streptomyces</taxon>
    </lineage>
</organism>